<dbReference type="Proteomes" id="UP001472677">
    <property type="component" value="Unassembled WGS sequence"/>
</dbReference>
<sequence length="135" mass="16094">MKGDGLENRPFRFIASWQDHPQFQEFLRSTWDSNLDVESNIKVFVVHVRDWNVNVFEHIGKKKKELLARLRGIDRALCIYHLDFLVQLDLDLRAELAEVLRHEESLWLQKSRVQWATFRDPIRCIFTAVLFKGEV</sequence>
<keyword evidence="2" id="KW-1185">Reference proteome</keyword>
<gene>
    <name evidence="1" type="ORF">V6N12_035489</name>
</gene>
<reference evidence="1 2" key="1">
    <citation type="journal article" date="2024" name="G3 (Bethesda)">
        <title>Genome assembly of Hibiscus sabdariffa L. provides insights into metabolisms of medicinal natural products.</title>
        <authorList>
            <person name="Kim T."/>
        </authorList>
    </citation>
    <scope>NUCLEOTIDE SEQUENCE [LARGE SCALE GENOMIC DNA]</scope>
    <source>
        <strain evidence="1">TK-2024</strain>
        <tissue evidence="1">Old leaves</tissue>
    </source>
</reference>
<protein>
    <submittedName>
        <fullName evidence="1">Uncharacterized protein</fullName>
    </submittedName>
</protein>
<accession>A0ABR2ERS3</accession>
<name>A0ABR2ERS3_9ROSI</name>
<proteinExistence type="predicted"/>
<organism evidence="1 2">
    <name type="scientific">Hibiscus sabdariffa</name>
    <name type="common">roselle</name>
    <dbReference type="NCBI Taxonomy" id="183260"/>
    <lineage>
        <taxon>Eukaryota</taxon>
        <taxon>Viridiplantae</taxon>
        <taxon>Streptophyta</taxon>
        <taxon>Embryophyta</taxon>
        <taxon>Tracheophyta</taxon>
        <taxon>Spermatophyta</taxon>
        <taxon>Magnoliopsida</taxon>
        <taxon>eudicotyledons</taxon>
        <taxon>Gunneridae</taxon>
        <taxon>Pentapetalae</taxon>
        <taxon>rosids</taxon>
        <taxon>malvids</taxon>
        <taxon>Malvales</taxon>
        <taxon>Malvaceae</taxon>
        <taxon>Malvoideae</taxon>
        <taxon>Hibiscus</taxon>
    </lineage>
</organism>
<evidence type="ECO:0000313" key="1">
    <source>
        <dbReference type="EMBL" id="KAK8563341.1"/>
    </source>
</evidence>
<dbReference type="EMBL" id="JBBPBM010000011">
    <property type="protein sequence ID" value="KAK8563341.1"/>
    <property type="molecule type" value="Genomic_DNA"/>
</dbReference>
<comment type="caution">
    <text evidence="1">The sequence shown here is derived from an EMBL/GenBank/DDBJ whole genome shotgun (WGS) entry which is preliminary data.</text>
</comment>
<evidence type="ECO:0000313" key="2">
    <source>
        <dbReference type="Proteomes" id="UP001472677"/>
    </source>
</evidence>